<sequence>MFGSRQNQTQQHQQQQPHHLHQQHQAPDSNGNFKVEVITSDMVHNAEKSTVKKEKKSFGKLKKLFGRS</sequence>
<keyword evidence="2" id="KW-1185">Reference proteome</keyword>
<dbReference type="EMBL" id="BSXV01007682">
    <property type="protein sequence ID" value="GMF05446.1"/>
    <property type="molecule type" value="Genomic_DNA"/>
</dbReference>
<reference evidence="1" key="1">
    <citation type="submission" date="2023-04" db="EMBL/GenBank/DDBJ databases">
        <title>Candida boidinii NBRC 1967.</title>
        <authorList>
            <person name="Ichikawa N."/>
            <person name="Sato H."/>
            <person name="Tonouchi N."/>
        </authorList>
    </citation>
    <scope>NUCLEOTIDE SEQUENCE</scope>
    <source>
        <strain evidence="1">NBRC 1967</strain>
    </source>
</reference>
<proteinExistence type="predicted"/>
<evidence type="ECO:0000313" key="2">
    <source>
        <dbReference type="Proteomes" id="UP001165101"/>
    </source>
</evidence>
<accession>A0ACB5U9D2</accession>
<comment type="caution">
    <text evidence="1">The sequence shown here is derived from an EMBL/GenBank/DDBJ whole genome shotgun (WGS) entry which is preliminary data.</text>
</comment>
<name>A0ACB5U9D2_CANBO</name>
<dbReference type="Proteomes" id="UP001165101">
    <property type="component" value="Unassembled WGS sequence"/>
</dbReference>
<evidence type="ECO:0000313" key="1">
    <source>
        <dbReference type="EMBL" id="GMF05446.1"/>
    </source>
</evidence>
<protein>
    <submittedName>
        <fullName evidence="1">Unnamed protein product</fullName>
    </submittedName>
</protein>
<organism evidence="1 2">
    <name type="scientific">Candida boidinii</name>
    <name type="common">Yeast</name>
    <dbReference type="NCBI Taxonomy" id="5477"/>
    <lineage>
        <taxon>Eukaryota</taxon>
        <taxon>Fungi</taxon>
        <taxon>Dikarya</taxon>
        <taxon>Ascomycota</taxon>
        <taxon>Saccharomycotina</taxon>
        <taxon>Pichiomycetes</taxon>
        <taxon>Pichiales</taxon>
        <taxon>Pichiaceae</taxon>
        <taxon>Ogataea</taxon>
        <taxon>Ogataea/Candida clade</taxon>
    </lineage>
</organism>
<gene>
    <name evidence="1" type="ORF">Cboi01_000660500</name>
</gene>